<feature type="compositionally biased region" description="Low complexity" evidence="1">
    <location>
        <begin position="277"/>
        <end position="286"/>
    </location>
</feature>
<feature type="region of interest" description="Disordered" evidence="1">
    <location>
        <begin position="262"/>
        <end position="303"/>
    </location>
</feature>
<evidence type="ECO:0000256" key="1">
    <source>
        <dbReference type="SAM" id="MobiDB-lite"/>
    </source>
</evidence>
<name>A0AAP0IQR9_9MAGN</name>
<dbReference type="PANTHER" id="PTHR33095">
    <property type="entry name" value="OS07G0619500 PROTEIN"/>
    <property type="match status" value="1"/>
</dbReference>
<dbReference type="PANTHER" id="PTHR33095:SF127">
    <property type="entry name" value="OS05G0578100 PROTEIN"/>
    <property type="match status" value="1"/>
</dbReference>
<comment type="caution">
    <text evidence="2">The sequence shown here is derived from an EMBL/GenBank/DDBJ whole genome shotgun (WGS) entry which is preliminary data.</text>
</comment>
<feature type="compositionally biased region" description="Basic and acidic residues" evidence="1">
    <location>
        <begin position="263"/>
        <end position="274"/>
    </location>
</feature>
<dbReference type="Pfam" id="PF07816">
    <property type="entry name" value="DUF1645"/>
    <property type="match status" value="1"/>
</dbReference>
<reference evidence="2 3" key="1">
    <citation type="submission" date="2024-01" db="EMBL/GenBank/DDBJ databases">
        <title>Genome assemblies of Stephania.</title>
        <authorList>
            <person name="Yang L."/>
        </authorList>
    </citation>
    <scope>NUCLEOTIDE SEQUENCE [LARGE SCALE GENOMIC DNA]</scope>
    <source>
        <strain evidence="2">JXDWG</strain>
        <tissue evidence="2">Leaf</tissue>
    </source>
</reference>
<gene>
    <name evidence="2" type="ORF">Scep_017798</name>
</gene>
<dbReference type="Proteomes" id="UP001419268">
    <property type="component" value="Unassembled WGS sequence"/>
</dbReference>
<organism evidence="2 3">
    <name type="scientific">Stephania cephalantha</name>
    <dbReference type="NCBI Taxonomy" id="152367"/>
    <lineage>
        <taxon>Eukaryota</taxon>
        <taxon>Viridiplantae</taxon>
        <taxon>Streptophyta</taxon>
        <taxon>Embryophyta</taxon>
        <taxon>Tracheophyta</taxon>
        <taxon>Spermatophyta</taxon>
        <taxon>Magnoliopsida</taxon>
        <taxon>Ranunculales</taxon>
        <taxon>Menispermaceae</taxon>
        <taxon>Menispermoideae</taxon>
        <taxon>Cissampelideae</taxon>
        <taxon>Stephania</taxon>
    </lineage>
</organism>
<dbReference type="EMBL" id="JBBNAG010000007">
    <property type="protein sequence ID" value="KAK9119705.1"/>
    <property type="molecule type" value="Genomic_DNA"/>
</dbReference>
<accession>A0AAP0IQR9</accession>
<evidence type="ECO:0000313" key="2">
    <source>
        <dbReference type="EMBL" id="KAK9119705.1"/>
    </source>
</evidence>
<feature type="compositionally biased region" description="Basic and acidic residues" evidence="1">
    <location>
        <begin position="81"/>
        <end position="93"/>
    </location>
</feature>
<proteinExistence type="predicted"/>
<sequence length="354" mass="39660">MQGGSIMAMSPSFNSYSSSRFAEIAVKVSREFSEQREELGLDDLETDFEAERLKDDEGYEEVEEFGVVGEKSSGSGGSEEAIERKSVQSVKEREEDDEEEEENEEDEEDDEDEEDFEFSVVCRDSDESLSITADEIFSNGQIRPIYPLFDRTLLFKDGGNEGESIQSKFSGAEAVRIPLSKLLIEERDPPSSSSSEADELEAIPAGTYCVWTPKSAQSTPERCKKSNSTGSSKRWRFRDFLLRSNSDGKDTFVFLAPSTAKPKKIDEKREKSEKPPTTTTTTTTTTVPKVRRSSGDVKLKGKGVAGEASAHEIHYVRNRAMKEGDRRRSYLPYRQDLVGLFANVNGLSRNLHPF</sequence>
<dbReference type="AlphaFoldDB" id="A0AAP0IQR9"/>
<feature type="compositionally biased region" description="Acidic residues" evidence="1">
    <location>
        <begin position="94"/>
        <end position="117"/>
    </location>
</feature>
<dbReference type="InterPro" id="IPR012442">
    <property type="entry name" value="DUF1645_plant"/>
</dbReference>
<keyword evidence="3" id="KW-1185">Reference proteome</keyword>
<feature type="region of interest" description="Disordered" evidence="1">
    <location>
        <begin position="36"/>
        <end position="120"/>
    </location>
</feature>
<protein>
    <submittedName>
        <fullName evidence="2">Uncharacterized protein</fullName>
    </submittedName>
</protein>
<evidence type="ECO:0000313" key="3">
    <source>
        <dbReference type="Proteomes" id="UP001419268"/>
    </source>
</evidence>